<evidence type="ECO:0000313" key="2">
    <source>
        <dbReference type="Proteomes" id="UP000237271"/>
    </source>
</evidence>
<evidence type="ECO:0000313" key="1">
    <source>
        <dbReference type="EMBL" id="POM60034.1"/>
    </source>
</evidence>
<dbReference type="Proteomes" id="UP000237271">
    <property type="component" value="Unassembled WGS sequence"/>
</dbReference>
<comment type="caution">
    <text evidence="1">The sequence shown here is derived from an EMBL/GenBank/DDBJ whole genome shotgun (WGS) entry which is preliminary data.</text>
</comment>
<accession>A0A2P4X3A9</accession>
<proteinExistence type="predicted"/>
<protein>
    <submittedName>
        <fullName evidence="1">Phosphoesterase</fullName>
    </submittedName>
</protein>
<sequence length="155" mass="17639">MVRQCYEQREQLQAAFKADKLLLVQLVDFLVVVKNRSLKILKNNCMSGSFKKRNGLVYGVKQLQGRFQMTRSNASSTNIAYNLAASKVWIKFLAISKPSRKLQAQPKNHARSCSERGTSHKRFTATFAITGDGKRLTPHLLFSKLKKKSKMSRAF</sequence>
<reference evidence="1 2" key="1">
    <citation type="journal article" date="2017" name="Genome Biol. Evol.">
        <title>Phytophthora megakarya and P. palmivora, closely related causal agents of cacao black pod rot, underwent increases in genome sizes and gene numbers by different mechanisms.</title>
        <authorList>
            <person name="Ali S.S."/>
            <person name="Shao J."/>
            <person name="Lary D.J."/>
            <person name="Kronmiller B."/>
            <person name="Shen D."/>
            <person name="Strem M.D."/>
            <person name="Amoako-Attah I."/>
            <person name="Akrofi A.Y."/>
            <person name="Begoude B.A."/>
            <person name="Ten Hoopen G.M."/>
            <person name="Coulibaly K."/>
            <person name="Kebe B.I."/>
            <person name="Melnick R.L."/>
            <person name="Guiltinan M.J."/>
            <person name="Tyler B.M."/>
            <person name="Meinhardt L.W."/>
            <person name="Bailey B.A."/>
        </authorList>
    </citation>
    <scope>NUCLEOTIDE SEQUENCE [LARGE SCALE GENOMIC DNA]</scope>
    <source>
        <strain evidence="2">sbr112.9</strain>
    </source>
</reference>
<name>A0A2P4X3A9_9STRA</name>
<keyword evidence="2" id="KW-1185">Reference proteome</keyword>
<gene>
    <name evidence="1" type="ORF">PHPALM_31155</name>
</gene>
<organism evidence="1 2">
    <name type="scientific">Phytophthora palmivora</name>
    <dbReference type="NCBI Taxonomy" id="4796"/>
    <lineage>
        <taxon>Eukaryota</taxon>
        <taxon>Sar</taxon>
        <taxon>Stramenopiles</taxon>
        <taxon>Oomycota</taxon>
        <taxon>Peronosporomycetes</taxon>
        <taxon>Peronosporales</taxon>
        <taxon>Peronosporaceae</taxon>
        <taxon>Phytophthora</taxon>
    </lineage>
</organism>
<dbReference type="AlphaFoldDB" id="A0A2P4X3A9"/>
<dbReference type="EMBL" id="NCKW01016953">
    <property type="protein sequence ID" value="POM60034.1"/>
    <property type="molecule type" value="Genomic_DNA"/>
</dbReference>